<protein>
    <recommendedName>
        <fullName evidence="4">Ubiquitin-like protein ATG12</fullName>
    </recommendedName>
</protein>
<dbReference type="GO" id="GO:0000422">
    <property type="term" value="P:autophagy of mitochondrion"/>
    <property type="evidence" value="ECO:0007669"/>
    <property type="project" value="TreeGrafter"/>
</dbReference>
<evidence type="ECO:0000256" key="4">
    <source>
        <dbReference type="RuleBase" id="RU361201"/>
    </source>
</evidence>
<dbReference type="GO" id="GO:0019776">
    <property type="term" value="F:Atg8-family ligase activity"/>
    <property type="evidence" value="ECO:0007669"/>
    <property type="project" value="TreeGrafter"/>
</dbReference>
<sequence>MDPPTPEKSISPSSIQKATEVPDKVVILFKETGSAPALKQNKFKLSSAATFKDVLLFLRKQLQVQAEDSLFLFVNGAFQPSAEESVGILYKCFHSGNKLIVNYSSTQAFG</sequence>
<evidence type="ECO:0000313" key="6">
    <source>
        <dbReference type="Proteomes" id="UP000241769"/>
    </source>
</evidence>
<dbReference type="AlphaFoldDB" id="A0A2P6NHC9"/>
<comment type="caution">
    <text evidence="5">The sequence shown here is derived from an EMBL/GenBank/DDBJ whole genome shotgun (WGS) entry which is preliminary data.</text>
</comment>
<dbReference type="CDD" id="cd01612">
    <property type="entry name" value="Ubl_ATG12"/>
    <property type="match status" value="1"/>
</dbReference>
<dbReference type="InterPro" id="IPR029071">
    <property type="entry name" value="Ubiquitin-like_domsf"/>
</dbReference>
<comment type="subunit">
    <text evidence="4">Forms a conjugate with ATG5.</text>
</comment>
<dbReference type="PANTHER" id="PTHR13385:SF0">
    <property type="entry name" value="UBIQUITIN-LIKE PROTEIN ATG12"/>
    <property type="match status" value="1"/>
</dbReference>
<comment type="similarity">
    <text evidence="4">Belongs to the ATG12 family.</text>
</comment>
<dbReference type="Pfam" id="PF04110">
    <property type="entry name" value="APG12"/>
    <property type="match status" value="1"/>
</dbReference>
<keyword evidence="6" id="KW-1185">Reference proteome</keyword>
<name>A0A2P6NHC9_9EUKA</name>
<dbReference type="FunFam" id="3.10.20.90:FF:000150">
    <property type="entry name" value="Ubiquitin-like protein ATG12"/>
    <property type="match status" value="1"/>
</dbReference>
<dbReference type="FunCoup" id="A0A2P6NHC9">
    <property type="interactions" value="198"/>
</dbReference>
<dbReference type="EMBL" id="MDYQ01000083">
    <property type="protein sequence ID" value="PRP83365.1"/>
    <property type="molecule type" value="Genomic_DNA"/>
</dbReference>
<keyword evidence="1 4" id="KW-1017">Isopeptide bond</keyword>
<evidence type="ECO:0000313" key="5">
    <source>
        <dbReference type="EMBL" id="PRP83365.1"/>
    </source>
</evidence>
<keyword evidence="3 4" id="KW-0072">Autophagy</keyword>
<organism evidence="5 6">
    <name type="scientific">Planoprotostelium fungivorum</name>
    <dbReference type="NCBI Taxonomy" id="1890364"/>
    <lineage>
        <taxon>Eukaryota</taxon>
        <taxon>Amoebozoa</taxon>
        <taxon>Evosea</taxon>
        <taxon>Variosea</taxon>
        <taxon>Cavosteliida</taxon>
        <taxon>Cavosteliaceae</taxon>
        <taxon>Planoprotostelium</taxon>
    </lineage>
</organism>
<accession>A0A2P6NHC9</accession>
<dbReference type="GO" id="GO:0034727">
    <property type="term" value="P:piecemeal microautophagy of the nucleus"/>
    <property type="evidence" value="ECO:0007669"/>
    <property type="project" value="TreeGrafter"/>
</dbReference>
<dbReference type="GO" id="GO:0000421">
    <property type="term" value="C:autophagosome membrane"/>
    <property type="evidence" value="ECO:0007669"/>
    <property type="project" value="TreeGrafter"/>
</dbReference>
<evidence type="ECO:0000256" key="2">
    <source>
        <dbReference type="ARBA" id="ARBA00022786"/>
    </source>
</evidence>
<dbReference type="SUPFAM" id="SSF54236">
    <property type="entry name" value="Ubiquitin-like"/>
    <property type="match status" value="1"/>
</dbReference>
<dbReference type="OrthoDB" id="10003551at2759"/>
<dbReference type="Proteomes" id="UP000241769">
    <property type="component" value="Unassembled WGS sequence"/>
</dbReference>
<evidence type="ECO:0000256" key="1">
    <source>
        <dbReference type="ARBA" id="ARBA00022499"/>
    </source>
</evidence>
<dbReference type="Gene3D" id="3.10.20.90">
    <property type="entry name" value="Phosphatidylinositol 3-kinase Catalytic Subunit, Chain A, domain 1"/>
    <property type="match status" value="1"/>
</dbReference>
<gene>
    <name evidence="5" type="ORF">PROFUN_09393</name>
</gene>
<dbReference type="GO" id="GO:0061723">
    <property type="term" value="P:glycophagy"/>
    <property type="evidence" value="ECO:0007669"/>
    <property type="project" value="TreeGrafter"/>
</dbReference>
<dbReference type="GO" id="GO:0000045">
    <property type="term" value="P:autophagosome assembly"/>
    <property type="evidence" value="ECO:0007669"/>
    <property type="project" value="InterPro"/>
</dbReference>
<reference evidence="5 6" key="1">
    <citation type="journal article" date="2018" name="Genome Biol. Evol.">
        <title>Multiple Roots of Fruiting Body Formation in Amoebozoa.</title>
        <authorList>
            <person name="Hillmann F."/>
            <person name="Forbes G."/>
            <person name="Novohradska S."/>
            <person name="Ferling I."/>
            <person name="Riege K."/>
            <person name="Groth M."/>
            <person name="Westermann M."/>
            <person name="Marz M."/>
            <person name="Spaller T."/>
            <person name="Winckler T."/>
            <person name="Schaap P."/>
            <person name="Glockner G."/>
        </authorList>
    </citation>
    <scope>NUCLEOTIDE SEQUENCE [LARGE SCALE GENOMIC DNA]</scope>
    <source>
        <strain evidence="5 6">Jena</strain>
    </source>
</reference>
<dbReference type="InterPro" id="IPR007242">
    <property type="entry name" value="Atg12"/>
</dbReference>
<dbReference type="GO" id="GO:0097352">
    <property type="term" value="P:autophagosome maturation"/>
    <property type="evidence" value="ECO:0007669"/>
    <property type="project" value="TreeGrafter"/>
</dbReference>
<dbReference type="GO" id="GO:0034045">
    <property type="term" value="C:phagophore assembly site membrane"/>
    <property type="evidence" value="ECO:0007669"/>
    <property type="project" value="TreeGrafter"/>
</dbReference>
<dbReference type="InParanoid" id="A0A2P6NHC9"/>
<dbReference type="STRING" id="1890364.A0A2P6NHC9"/>
<dbReference type="PANTHER" id="PTHR13385">
    <property type="entry name" value="AUTOPHAGY PROTEIN 12"/>
    <property type="match status" value="1"/>
</dbReference>
<evidence type="ECO:0000256" key="3">
    <source>
        <dbReference type="ARBA" id="ARBA00023006"/>
    </source>
</evidence>
<dbReference type="GO" id="GO:0034274">
    <property type="term" value="C:Atg12-Atg5-Atg16 complex"/>
    <property type="evidence" value="ECO:0007669"/>
    <property type="project" value="TreeGrafter"/>
</dbReference>
<keyword evidence="2 4" id="KW-0833">Ubl conjugation pathway</keyword>
<proteinExistence type="inferred from homology"/>